<organism evidence="14 15">
    <name type="scientific">Clostridium disporicum</name>
    <dbReference type="NCBI Taxonomy" id="84024"/>
    <lineage>
        <taxon>Bacteria</taxon>
        <taxon>Bacillati</taxon>
        <taxon>Bacillota</taxon>
        <taxon>Clostridia</taxon>
        <taxon>Eubacteriales</taxon>
        <taxon>Clostridiaceae</taxon>
        <taxon>Clostridium</taxon>
    </lineage>
</organism>
<evidence type="ECO:0000256" key="1">
    <source>
        <dbReference type="ARBA" id="ARBA00004651"/>
    </source>
</evidence>
<comment type="similarity">
    <text evidence="2 10">Belongs to the ABC-4 integral membrane protein family. FtsX subfamily.</text>
</comment>
<keyword evidence="4 10" id="KW-1003">Cell membrane</keyword>
<feature type="transmembrane region" description="Helical" evidence="11">
    <location>
        <begin position="172"/>
        <end position="198"/>
    </location>
</feature>
<dbReference type="InterPro" id="IPR040690">
    <property type="entry name" value="FtsX_ECD"/>
</dbReference>
<evidence type="ECO:0000256" key="2">
    <source>
        <dbReference type="ARBA" id="ARBA00007379"/>
    </source>
</evidence>
<feature type="domain" description="ABC3 transporter permease C-terminal" evidence="12">
    <location>
        <begin position="177"/>
        <end position="293"/>
    </location>
</feature>
<evidence type="ECO:0000256" key="7">
    <source>
        <dbReference type="ARBA" id="ARBA00022989"/>
    </source>
</evidence>
<evidence type="ECO:0000313" key="15">
    <source>
        <dbReference type="Proteomes" id="UP000095558"/>
    </source>
</evidence>
<evidence type="ECO:0000313" key="14">
    <source>
        <dbReference type="EMBL" id="CUN68286.1"/>
    </source>
</evidence>
<evidence type="ECO:0000256" key="6">
    <source>
        <dbReference type="ARBA" id="ARBA00022692"/>
    </source>
</evidence>
<dbReference type="PANTHER" id="PTHR47755">
    <property type="entry name" value="CELL DIVISION PROTEIN FTSX"/>
    <property type="match status" value="1"/>
</dbReference>
<dbReference type="Proteomes" id="UP000095558">
    <property type="component" value="Unassembled WGS sequence"/>
</dbReference>
<feature type="transmembrane region" description="Helical" evidence="11">
    <location>
        <begin position="264"/>
        <end position="290"/>
    </location>
</feature>
<evidence type="ECO:0000259" key="13">
    <source>
        <dbReference type="Pfam" id="PF18075"/>
    </source>
</evidence>
<comment type="function">
    <text evidence="10">Part of the ABC transporter FtsEX involved in asymmetric cellular division facilitating the initiation of sporulation.</text>
</comment>
<keyword evidence="6 11" id="KW-0812">Transmembrane</keyword>
<dbReference type="InterPro" id="IPR058204">
    <property type="entry name" value="FtsX_firmicutes-type"/>
</dbReference>
<name>A0A173YYG0_9CLOT</name>
<comment type="subcellular location">
    <subcellularLocation>
        <location evidence="1">Cell membrane</location>
        <topology evidence="1">Multi-pass membrane protein</topology>
    </subcellularLocation>
</comment>
<feature type="transmembrane region" description="Helical" evidence="11">
    <location>
        <begin position="25"/>
        <end position="46"/>
    </location>
</feature>
<evidence type="ECO:0000256" key="11">
    <source>
        <dbReference type="SAM" id="Phobius"/>
    </source>
</evidence>
<feature type="transmembrane region" description="Helical" evidence="11">
    <location>
        <begin position="219"/>
        <end position="244"/>
    </location>
</feature>
<evidence type="ECO:0000256" key="8">
    <source>
        <dbReference type="ARBA" id="ARBA00023136"/>
    </source>
</evidence>
<protein>
    <recommendedName>
        <fullName evidence="3 10">Cell division protein FtsX</fullName>
    </recommendedName>
</protein>
<dbReference type="GeneID" id="83013163"/>
<keyword evidence="7 11" id="KW-1133">Transmembrane helix</keyword>
<evidence type="ECO:0000256" key="9">
    <source>
        <dbReference type="ARBA" id="ARBA00023306"/>
    </source>
</evidence>
<evidence type="ECO:0000256" key="10">
    <source>
        <dbReference type="PIRNR" id="PIRNR003097"/>
    </source>
</evidence>
<dbReference type="Gene3D" id="3.30.70.3040">
    <property type="match status" value="1"/>
</dbReference>
<dbReference type="GO" id="GO:0051301">
    <property type="term" value="P:cell division"/>
    <property type="evidence" value="ECO:0007669"/>
    <property type="project" value="UniProtKB-KW"/>
</dbReference>
<dbReference type="RefSeq" id="WP_042401967.1">
    <property type="nucleotide sequence ID" value="NZ_CYYT01000021.1"/>
</dbReference>
<evidence type="ECO:0000256" key="3">
    <source>
        <dbReference type="ARBA" id="ARBA00021907"/>
    </source>
</evidence>
<proteinExistence type="inferred from homology"/>
<dbReference type="EMBL" id="CYZV01000004">
    <property type="protein sequence ID" value="CUN68286.1"/>
    <property type="molecule type" value="Genomic_DNA"/>
</dbReference>
<keyword evidence="8 10" id="KW-0472">Membrane</keyword>
<sequence length="296" mass="32941">MKISTLNYFIVDAFKSIKRNRTISIAAMITVLITFFVFGTFTLLALNFNKSIEDVASKIQIQVYLKDDIKLVDQKEIELKLMEQEQVSEVTYESKDEAFLNLKENLGSNEGLLEGYDLNNNPLPSSFIVNLKDPAAAEDVIKSVENMTGVEGIGNQQDVIDTISKFVDVVQIVGIGLFVVFVGVSVFLIMNTIKLTVYSRRREVGIMKFVGATDWFIRWPFVIEGIVIGAIGSLLSSILLYFAYNGIFRWIVSSMFIVNLVQPQFVLTTLLACFVGGGVVVGAIGSIFALRKFLIV</sequence>
<dbReference type="STRING" id="84024.ERS852471_02831"/>
<feature type="domain" description="FtsX extracellular" evidence="13">
    <location>
        <begin position="59"/>
        <end position="151"/>
    </location>
</feature>
<evidence type="ECO:0000256" key="5">
    <source>
        <dbReference type="ARBA" id="ARBA00022618"/>
    </source>
</evidence>
<keyword evidence="5 10" id="KW-0132">Cell division</keyword>
<accession>A0A173YYG0</accession>
<gene>
    <name evidence="14" type="primary">ftsX</name>
    <name evidence="14" type="ORF">ERS852470_00468</name>
</gene>
<dbReference type="Pfam" id="PF18075">
    <property type="entry name" value="FtsX_ECD"/>
    <property type="match status" value="1"/>
</dbReference>
<dbReference type="AlphaFoldDB" id="A0A173YYG0"/>
<evidence type="ECO:0000259" key="12">
    <source>
        <dbReference type="Pfam" id="PF02687"/>
    </source>
</evidence>
<dbReference type="InterPro" id="IPR004513">
    <property type="entry name" value="FtsX"/>
</dbReference>
<dbReference type="PIRSF" id="PIRSF003097">
    <property type="entry name" value="FtsX"/>
    <property type="match status" value="1"/>
</dbReference>
<dbReference type="OrthoDB" id="9812531at2"/>
<dbReference type="Pfam" id="PF02687">
    <property type="entry name" value="FtsX"/>
    <property type="match status" value="1"/>
</dbReference>
<keyword evidence="9 10" id="KW-0131">Cell cycle</keyword>
<dbReference type="GO" id="GO:0005886">
    <property type="term" value="C:plasma membrane"/>
    <property type="evidence" value="ECO:0007669"/>
    <property type="project" value="UniProtKB-SubCell"/>
</dbReference>
<dbReference type="InterPro" id="IPR003838">
    <property type="entry name" value="ABC3_permease_C"/>
</dbReference>
<dbReference type="NCBIfam" id="NF038347">
    <property type="entry name" value="FtsX_Gpos"/>
    <property type="match status" value="1"/>
</dbReference>
<reference evidence="14 15" key="1">
    <citation type="submission" date="2015-09" db="EMBL/GenBank/DDBJ databases">
        <authorList>
            <consortium name="Pathogen Informatics"/>
        </authorList>
    </citation>
    <scope>NUCLEOTIDE SEQUENCE [LARGE SCALE GENOMIC DNA]</scope>
    <source>
        <strain evidence="14 15">2789STDY5834855</strain>
    </source>
</reference>
<dbReference type="PANTHER" id="PTHR47755:SF1">
    <property type="entry name" value="CELL DIVISION PROTEIN FTSX"/>
    <property type="match status" value="1"/>
</dbReference>
<evidence type="ECO:0000256" key="4">
    <source>
        <dbReference type="ARBA" id="ARBA00022475"/>
    </source>
</evidence>